<evidence type="ECO:0000256" key="1">
    <source>
        <dbReference type="ARBA" id="ARBA00023002"/>
    </source>
</evidence>
<name>A0ABR3VVM9_9PEZI</name>
<protein>
    <recommendedName>
        <fullName evidence="3">NAD-dependent epimerase/dehydratase domain-containing protein</fullName>
    </recommendedName>
</protein>
<dbReference type="EMBL" id="JAWRVE010000278">
    <property type="protein sequence ID" value="KAL1846159.1"/>
    <property type="molecule type" value="Genomic_DNA"/>
</dbReference>
<evidence type="ECO:0000313" key="4">
    <source>
        <dbReference type="EMBL" id="KAL1846159.1"/>
    </source>
</evidence>
<evidence type="ECO:0000259" key="3">
    <source>
        <dbReference type="Pfam" id="PF01370"/>
    </source>
</evidence>
<evidence type="ECO:0000313" key="5">
    <source>
        <dbReference type="Proteomes" id="UP001583177"/>
    </source>
</evidence>
<keyword evidence="5" id="KW-1185">Reference proteome</keyword>
<comment type="similarity">
    <text evidence="2">Belongs to the NAD(P)-dependent epimerase/dehydratase family. Dihydroflavonol-4-reductase subfamily.</text>
</comment>
<proteinExistence type="inferred from homology"/>
<dbReference type="PANTHER" id="PTHR10366:SF564">
    <property type="entry name" value="STEROL-4-ALPHA-CARBOXYLATE 3-DEHYDROGENASE, DECARBOXYLATING"/>
    <property type="match status" value="1"/>
</dbReference>
<dbReference type="PANTHER" id="PTHR10366">
    <property type="entry name" value="NAD DEPENDENT EPIMERASE/DEHYDRATASE"/>
    <property type="match status" value="1"/>
</dbReference>
<dbReference type="SUPFAM" id="SSF51735">
    <property type="entry name" value="NAD(P)-binding Rossmann-fold domains"/>
    <property type="match status" value="1"/>
</dbReference>
<dbReference type="Gene3D" id="3.40.50.720">
    <property type="entry name" value="NAD(P)-binding Rossmann-like Domain"/>
    <property type="match status" value="1"/>
</dbReference>
<dbReference type="InterPro" id="IPR036291">
    <property type="entry name" value="NAD(P)-bd_dom_sf"/>
</dbReference>
<dbReference type="Proteomes" id="UP001583177">
    <property type="component" value="Unassembled WGS sequence"/>
</dbReference>
<feature type="domain" description="NAD-dependent epimerase/dehydratase" evidence="3">
    <location>
        <begin position="8"/>
        <end position="276"/>
    </location>
</feature>
<dbReference type="InterPro" id="IPR050425">
    <property type="entry name" value="NAD(P)_dehydrat-like"/>
</dbReference>
<accession>A0ABR3VVM9</accession>
<sequence length="374" mass="41643">MASTSNPVLVTGGSGYVAIEIISQLLVQGYTVHTTVRSLQKTAKISCLQDLKAPHPEGKLLLFEADLLQPGSFHSAMQDCEVVFHVASPFKVPEKIKDGDSEMVKPALQGTKNVFKAVEDTPSVQRVVFTSTKMETTASTDCPTSGAIAGDYIDVINKMRVMSHDYFNETSTVKHNPYHYSKVLAEKEAWKMFEEHQQSEQRRWDLVVVCPAFVLGPSLTPSSVSGSLFLMDELLSGLMFYGVPDLSFLPVDVRDVASAHIKAAQRKEAYGRYIVGPPKTTTFLEISKHFKKLRNNTPWLPSFQLPTPLVRIVGPLFGLSQKWISGNLGVKFAVDNTRSISELGLDYRSLEETLNDHYTSWEKNKRQQGKPKTT</sequence>
<dbReference type="Pfam" id="PF01370">
    <property type="entry name" value="Epimerase"/>
    <property type="match status" value="1"/>
</dbReference>
<comment type="caution">
    <text evidence="4">The sequence shown here is derived from an EMBL/GenBank/DDBJ whole genome shotgun (WGS) entry which is preliminary data.</text>
</comment>
<evidence type="ECO:0000256" key="2">
    <source>
        <dbReference type="ARBA" id="ARBA00023445"/>
    </source>
</evidence>
<keyword evidence="1" id="KW-0560">Oxidoreductase</keyword>
<gene>
    <name evidence="4" type="ORF">Daus18300_014348</name>
</gene>
<organism evidence="4 5">
    <name type="scientific">Diaporthe australafricana</name>
    <dbReference type="NCBI Taxonomy" id="127596"/>
    <lineage>
        <taxon>Eukaryota</taxon>
        <taxon>Fungi</taxon>
        <taxon>Dikarya</taxon>
        <taxon>Ascomycota</taxon>
        <taxon>Pezizomycotina</taxon>
        <taxon>Sordariomycetes</taxon>
        <taxon>Sordariomycetidae</taxon>
        <taxon>Diaporthales</taxon>
        <taxon>Diaporthaceae</taxon>
        <taxon>Diaporthe</taxon>
    </lineage>
</organism>
<reference evidence="4 5" key="1">
    <citation type="journal article" date="2024" name="IMA Fungus">
        <title>IMA Genome - F19 : A genome assembly and annotation guide to empower mycologists, including annotated draft genome sequences of Ceratocystis pirilliformis, Diaporthe australafricana, Fusarium ophioides, Paecilomyces lecythidis, and Sporothrix stenoceras.</title>
        <authorList>
            <person name="Aylward J."/>
            <person name="Wilson A.M."/>
            <person name="Visagie C.M."/>
            <person name="Spraker J."/>
            <person name="Barnes I."/>
            <person name="Buitendag C."/>
            <person name="Ceriani C."/>
            <person name="Del Mar Angel L."/>
            <person name="du Plessis D."/>
            <person name="Fuchs T."/>
            <person name="Gasser K."/>
            <person name="Kramer D."/>
            <person name="Li W."/>
            <person name="Munsamy K."/>
            <person name="Piso A."/>
            <person name="Price J.L."/>
            <person name="Sonnekus B."/>
            <person name="Thomas C."/>
            <person name="van der Nest A."/>
            <person name="van Dijk A."/>
            <person name="van Heerden A."/>
            <person name="van Vuuren N."/>
            <person name="Yilmaz N."/>
            <person name="Duong T.A."/>
            <person name="van der Merwe N.A."/>
            <person name="Wingfield M.J."/>
            <person name="Wingfield B.D."/>
        </authorList>
    </citation>
    <scope>NUCLEOTIDE SEQUENCE [LARGE SCALE GENOMIC DNA]</scope>
    <source>
        <strain evidence="4 5">CMW 18300</strain>
    </source>
</reference>
<dbReference type="InterPro" id="IPR001509">
    <property type="entry name" value="Epimerase_deHydtase"/>
</dbReference>